<protein>
    <recommendedName>
        <fullName evidence="1">Glycosyl transferase family 28 C-terminal domain-containing protein</fullName>
    </recommendedName>
</protein>
<keyword evidence="3" id="KW-1185">Reference proteome</keyword>
<feature type="domain" description="Glycosyl transferase family 28 C-terminal" evidence="1">
    <location>
        <begin position="67"/>
        <end position="147"/>
    </location>
</feature>
<organism evidence="2 3">
    <name type="scientific">Nocardioides panacihumi</name>
    <dbReference type="NCBI Taxonomy" id="400774"/>
    <lineage>
        <taxon>Bacteria</taxon>
        <taxon>Bacillati</taxon>
        <taxon>Actinomycetota</taxon>
        <taxon>Actinomycetes</taxon>
        <taxon>Propionibacteriales</taxon>
        <taxon>Nocardioidaceae</taxon>
        <taxon>Nocardioides</taxon>
    </lineage>
</organism>
<comment type="caution">
    <text evidence="2">The sequence shown here is derived from an EMBL/GenBank/DDBJ whole genome shotgun (WGS) entry which is preliminary data.</text>
</comment>
<name>A0ABP5BLL9_9ACTN</name>
<accession>A0ABP5BLL9</accession>
<dbReference type="Proteomes" id="UP001500571">
    <property type="component" value="Unassembled WGS sequence"/>
</dbReference>
<proteinExistence type="predicted"/>
<gene>
    <name evidence="2" type="ORF">GCM10009798_01610</name>
</gene>
<dbReference type="EMBL" id="BAAAPB010000001">
    <property type="protein sequence ID" value="GAA1946300.1"/>
    <property type="molecule type" value="Genomic_DNA"/>
</dbReference>
<dbReference type="InterPro" id="IPR007235">
    <property type="entry name" value="Glyco_trans_28_C"/>
</dbReference>
<reference evidence="3" key="1">
    <citation type="journal article" date="2019" name="Int. J. Syst. Evol. Microbiol.">
        <title>The Global Catalogue of Microorganisms (GCM) 10K type strain sequencing project: providing services to taxonomists for standard genome sequencing and annotation.</title>
        <authorList>
            <consortium name="The Broad Institute Genomics Platform"/>
            <consortium name="The Broad Institute Genome Sequencing Center for Infectious Disease"/>
            <person name="Wu L."/>
            <person name="Ma J."/>
        </authorList>
    </citation>
    <scope>NUCLEOTIDE SEQUENCE [LARGE SCALE GENOMIC DNA]</scope>
    <source>
        <strain evidence="3">JCM 15309</strain>
    </source>
</reference>
<evidence type="ECO:0000259" key="1">
    <source>
        <dbReference type="Pfam" id="PF04101"/>
    </source>
</evidence>
<dbReference type="SUPFAM" id="SSF53756">
    <property type="entry name" value="UDP-Glycosyltransferase/glycogen phosphorylase"/>
    <property type="match status" value="1"/>
</dbReference>
<dbReference type="Gene3D" id="3.40.50.2000">
    <property type="entry name" value="Glycogen Phosphorylase B"/>
    <property type="match status" value="1"/>
</dbReference>
<dbReference type="RefSeq" id="WP_344041409.1">
    <property type="nucleotide sequence ID" value="NZ_BAAAPB010000001.1"/>
</dbReference>
<evidence type="ECO:0000313" key="3">
    <source>
        <dbReference type="Proteomes" id="UP001500571"/>
    </source>
</evidence>
<evidence type="ECO:0000313" key="2">
    <source>
        <dbReference type="EMBL" id="GAA1946300.1"/>
    </source>
</evidence>
<dbReference type="Pfam" id="PF04101">
    <property type="entry name" value="Glyco_tran_28_C"/>
    <property type="match status" value="1"/>
</dbReference>
<sequence>MSASTAVHRRPFTVVATFGTDHHRFDRLARWLERWLAGHDDVRCVVQQGSTSPPAGAEPVGIVSRSELLALMGDADVVLGQGGPGTVLDAAVADRMPVVVPRLARYDEAVDDHQVAFCRRMASDGRALLVETEEQLRATLDAALADPGRLRSGAGVPPIDDTIARVRRLLDETARRSVGFVSARRLGDVFASLRDHHRR</sequence>